<accession>A0A9K3JH57</accession>
<name>A0A9K3JH57_HELAN</name>
<dbReference type="PANTHER" id="PTHR43941">
    <property type="entry name" value="STRUCTURAL MAINTENANCE OF CHROMOSOMES PROTEIN 2"/>
    <property type="match status" value="1"/>
</dbReference>
<evidence type="ECO:0000256" key="2">
    <source>
        <dbReference type="SAM" id="MobiDB-lite"/>
    </source>
</evidence>
<dbReference type="AlphaFoldDB" id="A0A9K3JH57"/>
<keyword evidence="5" id="KW-1185">Reference proteome</keyword>
<protein>
    <recommendedName>
        <fullName evidence="3">Transposase (putative) gypsy type domain-containing protein</fullName>
    </recommendedName>
</protein>
<proteinExistence type="predicted"/>
<dbReference type="InterPro" id="IPR007321">
    <property type="entry name" value="Transposase_28"/>
</dbReference>
<keyword evidence="1" id="KW-0175">Coiled coil</keyword>
<evidence type="ECO:0000259" key="3">
    <source>
        <dbReference type="Pfam" id="PF04195"/>
    </source>
</evidence>
<organism evidence="4 5">
    <name type="scientific">Helianthus annuus</name>
    <name type="common">Common sunflower</name>
    <dbReference type="NCBI Taxonomy" id="4232"/>
    <lineage>
        <taxon>Eukaryota</taxon>
        <taxon>Viridiplantae</taxon>
        <taxon>Streptophyta</taxon>
        <taxon>Embryophyta</taxon>
        <taxon>Tracheophyta</taxon>
        <taxon>Spermatophyta</taxon>
        <taxon>Magnoliopsida</taxon>
        <taxon>eudicotyledons</taxon>
        <taxon>Gunneridae</taxon>
        <taxon>Pentapetalae</taxon>
        <taxon>asterids</taxon>
        <taxon>campanulids</taxon>
        <taxon>Asterales</taxon>
        <taxon>Asteraceae</taxon>
        <taxon>Asteroideae</taxon>
        <taxon>Heliantheae alliance</taxon>
        <taxon>Heliantheae</taxon>
        <taxon>Helianthus</taxon>
    </lineage>
</organism>
<reference evidence="4" key="1">
    <citation type="journal article" date="2017" name="Nature">
        <title>The sunflower genome provides insights into oil metabolism, flowering and Asterid evolution.</title>
        <authorList>
            <person name="Badouin H."/>
            <person name="Gouzy J."/>
            <person name="Grassa C.J."/>
            <person name="Murat F."/>
            <person name="Staton S.E."/>
            <person name="Cottret L."/>
            <person name="Lelandais-Briere C."/>
            <person name="Owens G.L."/>
            <person name="Carrere S."/>
            <person name="Mayjonade B."/>
            <person name="Legrand L."/>
            <person name="Gill N."/>
            <person name="Kane N.C."/>
            <person name="Bowers J.E."/>
            <person name="Hubner S."/>
            <person name="Bellec A."/>
            <person name="Berard A."/>
            <person name="Berges H."/>
            <person name="Blanchet N."/>
            <person name="Boniface M.C."/>
            <person name="Brunel D."/>
            <person name="Catrice O."/>
            <person name="Chaidir N."/>
            <person name="Claudel C."/>
            <person name="Donnadieu C."/>
            <person name="Faraut T."/>
            <person name="Fievet G."/>
            <person name="Helmstetter N."/>
            <person name="King M."/>
            <person name="Knapp S.J."/>
            <person name="Lai Z."/>
            <person name="Le Paslier M.C."/>
            <person name="Lippi Y."/>
            <person name="Lorenzon L."/>
            <person name="Mandel J.R."/>
            <person name="Marage G."/>
            <person name="Marchand G."/>
            <person name="Marquand E."/>
            <person name="Bret-Mestries E."/>
            <person name="Morien E."/>
            <person name="Nambeesan S."/>
            <person name="Nguyen T."/>
            <person name="Pegot-Espagnet P."/>
            <person name="Pouilly N."/>
            <person name="Raftis F."/>
            <person name="Sallet E."/>
            <person name="Schiex T."/>
            <person name="Thomas J."/>
            <person name="Vandecasteele C."/>
            <person name="Vares D."/>
            <person name="Vear F."/>
            <person name="Vautrin S."/>
            <person name="Crespi M."/>
            <person name="Mangin B."/>
            <person name="Burke J.M."/>
            <person name="Salse J."/>
            <person name="Munos S."/>
            <person name="Vincourt P."/>
            <person name="Rieseberg L.H."/>
            <person name="Langlade N.B."/>
        </authorList>
    </citation>
    <scope>NUCLEOTIDE SEQUENCE</scope>
    <source>
        <tissue evidence="4">Leaves</tissue>
    </source>
</reference>
<feature type="coiled-coil region" evidence="1">
    <location>
        <begin position="698"/>
        <end position="760"/>
    </location>
</feature>
<comment type="caution">
    <text evidence="4">The sequence shown here is derived from an EMBL/GenBank/DDBJ whole genome shotgun (WGS) entry which is preliminary data.</text>
</comment>
<evidence type="ECO:0000256" key="1">
    <source>
        <dbReference type="SAM" id="Coils"/>
    </source>
</evidence>
<dbReference type="PANTHER" id="PTHR43941:SF4">
    <property type="entry name" value="AH_BAR DOMAIN SUPERFAMILY PROTEIN"/>
    <property type="match status" value="1"/>
</dbReference>
<feature type="coiled-coil region" evidence="1">
    <location>
        <begin position="581"/>
        <end position="658"/>
    </location>
</feature>
<sequence length="932" mass="102938">MAEPSNPHNVEGENPEPSSPVAAEEEEEGVAGGGLPALKWTRKSFDRLMLDVQMPSKYGAVYPSEGDTGADAPAGYVTMWSDFFSDCNLRIPLTAFVVEVLEWYKVHISQMSPFGMIRIRNFKFTFHALGIEPTVGDFRRFYQMTVSLGFFSFRQREGTPKLMTPPKGMTMWKKKFFYIRAAAIVARMTFRNVTETIIAETIAVPSVKTVEWFLRLQTIESVKLTNTQLWVLRMMLTRRNKKSKPVVREKNGEEAPLWRMFAPDFKGQVEKVVCADGEEEFNVIIRDNFRVPTEAALAVELPRGKGDLGALEDPDAKGVPKRQTVKGAFAKRKYWRFQLCLIWYRRRQSGAGKRQVEETAAGAGGPKRWRLQSKRTVPTLKKPAVTVEPQDEDFSIFDAPESPPRATGAGATEVPSTPPVKVVPESTVRKEGTAENAATQIFDTVDSSNNLISPNEGDNLSVRFADTGKQHSDVEPQKTGTEARQHDAEPQKSPGGEKGAGSSADGAGYDGPPIQPGESELEYYYRTYTQGRSTILGGLGTPFEVERARAAPRELRINQLSTMLIGSSIVANAILEDYKVLGRREEEAARMRAEAEKLVKAAHAGAEQLEKDRAAFEKQKQTAEWAAAAQLKQVRTLAKLLSDERKSWNEKLSNERKKWNESWAKQNDTLFRARQELTNAKAANVALGQEKAAAEAIAVKAQQAKAEALRALEEAKEAGARAAKALEEAAEKESRSFKALEEANAERIRLDKVVASLQAEVQARKAAVTDLTVRVSVAEERADAAVEAKDALVSSFDQLKADREWLRTHGIARIVEAIMDAPETAAGLDLVKQRARDAGFKAGYNRCISHLNVMSIGGEIEERSGFRDTDTESLLQAAEVSFYDTSLACVEELDNCLEAADYVDRLRMLYPDAEEEEPAGGAGGDAGTNGTK</sequence>
<evidence type="ECO:0000313" key="5">
    <source>
        <dbReference type="Proteomes" id="UP000215914"/>
    </source>
</evidence>
<feature type="compositionally biased region" description="Basic and acidic residues" evidence="2">
    <location>
        <begin position="466"/>
        <end position="490"/>
    </location>
</feature>
<feature type="region of interest" description="Disordered" evidence="2">
    <location>
        <begin position="913"/>
        <end position="932"/>
    </location>
</feature>
<feature type="region of interest" description="Disordered" evidence="2">
    <location>
        <begin position="381"/>
        <end position="518"/>
    </location>
</feature>
<feature type="domain" description="Transposase (putative) gypsy type" evidence="3">
    <location>
        <begin position="85"/>
        <end position="144"/>
    </location>
</feature>
<dbReference type="Proteomes" id="UP000215914">
    <property type="component" value="Unassembled WGS sequence"/>
</dbReference>
<dbReference type="Pfam" id="PF04195">
    <property type="entry name" value="Transposase_28"/>
    <property type="match status" value="1"/>
</dbReference>
<feature type="compositionally biased region" description="Polar residues" evidence="2">
    <location>
        <begin position="436"/>
        <end position="458"/>
    </location>
</feature>
<feature type="compositionally biased region" description="Gly residues" evidence="2">
    <location>
        <begin position="920"/>
        <end position="932"/>
    </location>
</feature>
<feature type="region of interest" description="Disordered" evidence="2">
    <location>
        <begin position="1"/>
        <end position="34"/>
    </location>
</feature>
<gene>
    <name evidence="4" type="ORF">HanXRQr2_Chr03g0118761</name>
</gene>
<dbReference type="EMBL" id="MNCJ02000318">
    <property type="protein sequence ID" value="KAF5815073.1"/>
    <property type="molecule type" value="Genomic_DNA"/>
</dbReference>
<reference evidence="4" key="2">
    <citation type="submission" date="2020-06" db="EMBL/GenBank/DDBJ databases">
        <title>Helianthus annuus Genome sequencing and assembly Release 2.</title>
        <authorList>
            <person name="Gouzy J."/>
            <person name="Langlade N."/>
            <person name="Munos S."/>
        </authorList>
    </citation>
    <scope>NUCLEOTIDE SEQUENCE</scope>
    <source>
        <tissue evidence="4">Leaves</tissue>
    </source>
</reference>
<feature type="compositionally biased region" description="Low complexity" evidence="2">
    <location>
        <begin position="500"/>
        <end position="511"/>
    </location>
</feature>
<dbReference type="Gramene" id="mRNA:HanXRQr2_Chr03g0118761">
    <property type="protein sequence ID" value="mRNA:HanXRQr2_Chr03g0118761"/>
    <property type="gene ID" value="HanXRQr2_Chr03g0118761"/>
</dbReference>
<evidence type="ECO:0000313" key="4">
    <source>
        <dbReference type="EMBL" id="KAF5815073.1"/>
    </source>
</evidence>